<accession>A0A2H0W1G5</accession>
<dbReference type="Gene3D" id="1.10.1660.10">
    <property type="match status" value="1"/>
</dbReference>
<sequence>MRKEDQMANFKTNKKLLKIGQLSKLVGVLPSTINFYTKEGLLQEAARSQGGYRMYEESYAVQMIKKISKLQEVRRLTIEEIKDLNKKGRL</sequence>
<keyword evidence="1" id="KW-0678">Repressor</keyword>
<keyword evidence="2" id="KW-0805">Transcription regulation</keyword>
<evidence type="ECO:0000313" key="7">
    <source>
        <dbReference type="Proteomes" id="UP000230935"/>
    </source>
</evidence>
<name>A0A2H0W1G5_9BACT</name>
<feature type="domain" description="HTH merR-type" evidence="5">
    <location>
        <begin position="16"/>
        <end position="87"/>
    </location>
</feature>
<dbReference type="PROSITE" id="PS50937">
    <property type="entry name" value="HTH_MERR_2"/>
    <property type="match status" value="1"/>
</dbReference>
<dbReference type="InterPro" id="IPR000551">
    <property type="entry name" value="MerR-type_HTH_dom"/>
</dbReference>
<proteinExistence type="predicted"/>
<dbReference type="Proteomes" id="UP000230935">
    <property type="component" value="Unassembled WGS sequence"/>
</dbReference>
<keyword evidence="3" id="KW-0238">DNA-binding</keyword>
<dbReference type="Pfam" id="PF13411">
    <property type="entry name" value="MerR_1"/>
    <property type="match status" value="1"/>
</dbReference>
<protein>
    <recommendedName>
        <fullName evidence="5">HTH merR-type domain-containing protein</fullName>
    </recommendedName>
</protein>
<keyword evidence="4" id="KW-0804">Transcription</keyword>
<dbReference type="SMART" id="SM00422">
    <property type="entry name" value="HTH_MERR"/>
    <property type="match status" value="1"/>
</dbReference>
<gene>
    <name evidence="6" type="ORF">COT81_02590</name>
</gene>
<dbReference type="PANTHER" id="PTHR30204">
    <property type="entry name" value="REDOX-CYCLING DRUG-SENSING TRANSCRIPTIONAL ACTIVATOR SOXR"/>
    <property type="match status" value="1"/>
</dbReference>
<reference evidence="7" key="1">
    <citation type="submission" date="2017-09" db="EMBL/GenBank/DDBJ databases">
        <title>Depth-based differentiation of microbial function through sediment-hosted aquifers and enrichment of novel symbionts in the deep terrestrial subsurface.</title>
        <authorList>
            <person name="Probst A.J."/>
            <person name="Ladd B."/>
            <person name="Jarett J.K."/>
            <person name="Geller-Mcgrath D.E."/>
            <person name="Sieber C.M.K."/>
            <person name="Emerson J.B."/>
            <person name="Anantharaman K."/>
            <person name="Thomas B.C."/>
            <person name="Malmstrom R."/>
            <person name="Stieglmeier M."/>
            <person name="Klingl A."/>
            <person name="Woyke T."/>
            <person name="Ryan C.M."/>
            <person name="Banfield J.F."/>
        </authorList>
    </citation>
    <scope>NUCLEOTIDE SEQUENCE [LARGE SCALE GENOMIC DNA]</scope>
</reference>
<dbReference type="SUPFAM" id="SSF46955">
    <property type="entry name" value="Putative DNA-binding domain"/>
    <property type="match status" value="1"/>
</dbReference>
<evidence type="ECO:0000256" key="2">
    <source>
        <dbReference type="ARBA" id="ARBA00023015"/>
    </source>
</evidence>
<comment type="caution">
    <text evidence="6">The sequence shown here is derived from an EMBL/GenBank/DDBJ whole genome shotgun (WGS) entry which is preliminary data.</text>
</comment>
<evidence type="ECO:0000313" key="6">
    <source>
        <dbReference type="EMBL" id="PIS05202.1"/>
    </source>
</evidence>
<evidence type="ECO:0000259" key="5">
    <source>
        <dbReference type="PROSITE" id="PS50937"/>
    </source>
</evidence>
<dbReference type="InterPro" id="IPR009061">
    <property type="entry name" value="DNA-bd_dom_put_sf"/>
</dbReference>
<dbReference type="PANTHER" id="PTHR30204:SF69">
    <property type="entry name" value="MERR-FAMILY TRANSCRIPTIONAL REGULATOR"/>
    <property type="match status" value="1"/>
</dbReference>
<dbReference type="EMBL" id="PEZZ01000017">
    <property type="protein sequence ID" value="PIS05202.1"/>
    <property type="molecule type" value="Genomic_DNA"/>
</dbReference>
<dbReference type="InterPro" id="IPR047057">
    <property type="entry name" value="MerR_fam"/>
</dbReference>
<organism evidence="6 7">
    <name type="scientific">Candidatus Buchananbacteria bacterium CG10_big_fil_rev_8_21_14_0_10_42_9</name>
    <dbReference type="NCBI Taxonomy" id="1974526"/>
    <lineage>
        <taxon>Bacteria</taxon>
        <taxon>Candidatus Buchananiibacteriota</taxon>
    </lineage>
</organism>
<evidence type="ECO:0000256" key="4">
    <source>
        <dbReference type="ARBA" id="ARBA00023163"/>
    </source>
</evidence>
<dbReference type="GO" id="GO:0003700">
    <property type="term" value="F:DNA-binding transcription factor activity"/>
    <property type="evidence" value="ECO:0007669"/>
    <property type="project" value="InterPro"/>
</dbReference>
<dbReference type="GO" id="GO:0003677">
    <property type="term" value="F:DNA binding"/>
    <property type="evidence" value="ECO:0007669"/>
    <property type="project" value="UniProtKB-KW"/>
</dbReference>
<dbReference type="AlphaFoldDB" id="A0A2H0W1G5"/>
<evidence type="ECO:0000256" key="1">
    <source>
        <dbReference type="ARBA" id="ARBA00022491"/>
    </source>
</evidence>
<evidence type="ECO:0000256" key="3">
    <source>
        <dbReference type="ARBA" id="ARBA00023125"/>
    </source>
</evidence>